<feature type="region of interest" description="Disordered" evidence="1">
    <location>
        <begin position="1"/>
        <end position="23"/>
    </location>
</feature>
<dbReference type="STRING" id="112090.W4GG37"/>
<name>W4GG37_APHAT</name>
<organism evidence="2">
    <name type="scientific">Aphanomyces astaci</name>
    <name type="common">Crayfish plague agent</name>
    <dbReference type="NCBI Taxonomy" id="112090"/>
    <lineage>
        <taxon>Eukaryota</taxon>
        <taxon>Sar</taxon>
        <taxon>Stramenopiles</taxon>
        <taxon>Oomycota</taxon>
        <taxon>Saprolegniomycetes</taxon>
        <taxon>Saprolegniales</taxon>
        <taxon>Verrucalvaceae</taxon>
        <taxon>Aphanomyces</taxon>
    </lineage>
</organism>
<dbReference type="AlphaFoldDB" id="W4GG37"/>
<evidence type="ECO:0000313" key="2">
    <source>
        <dbReference type="EMBL" id="ETV78647.1"/>
    </source>
</evidence>
<dbReference type="InterPro" id="IPR051320">
    <property type="entry name" value="Viral_Replic_Matur_Polypro"/>
</dbReference>
<protein>
    <submittedName>
        <fullName evidence="2">Uncharacterized protein</fullName>
    </submittedName>
</protein>
<proteinExistence type="predicted"/>
<dbReference type="InterPro" id="IPR043502">
    <property type="entry name" value="DNA/RNA_pol_sf"/>
</dbReference>
<dbReference type="PANTHER" id="PTHR33064">
    <property type="entry name" value="POL PROTEIN"/>
    <property type="match status" value="1"/>
</dbReference>
<accession>W4GG37</accession>
<dbReference type="VEuPathDB" id="FungiDB:H257_08138"/>
<dbReference type="OrthoDB" id="121795at2759"/>
<dbReference type="PANTHER" id="PTHR33064:SF37">
    <property type="entry name" value="RIBONUCLEASE H"/>
    <property type="match status" value="1"/>
</dbReference>
<reference evidence="2" key="1">
    <citation type="submission" date="2013-12" db="EMBL/GenBank/DDBJ databases">
        <title>The Genome Sequence of Aphanomyces astaci APO3.</title>
        <authorList>
            <consortium name="The Broad Institute Genomics Platform"/>
            <person name="Russ C."/>
            <person name="Tyler B."/>
            <person name="van West P."/>
            <person name="Dieguez-Uribeondo J."/>
            <person name="Young S.K."/>
            <person name="Zeng Q."/>
            <person name="Gargeya S."/>
            <person name="Fitzgerald M."/>
            <person name="Abouelleil A."/>
            <person name="Alvarado L."/>
            <person name="Chapman S.B."/>
            <person name="Gainer-Dewar J."/>
            <person name="Goldberg J."/>
            <person name="Griggs A."/>
            <person name="Gujja S."/>
            <person name="Hansen M."/>
            <person name="Howarth C."/>
            <person name="Imamovic A."/>
            <person name="Ireland A."/>
            <person name="Larimer J."/>
            <person name="McCowan C."/>
            <person name="Murphy C."/>
            <person name="Pearson M."/>
            <person name="Poon T.W."/>
            <person name="Priest M."/>
            <person name="Roberts A."/>
            <person name="Saif S."/>
            <person name="Shea T."/>
            <person name="Sykes S."/>
            <person name="Wortman J."/>
            <person name="Nusbaum C."/>
            <person name="Birren B."/>
        </authorList>
    </citation>
    <scope>NUCLEOTIDE SEQUENCE [LARGE SCALE GENOMIC DNA]</scope>
    <source>
        <strain evidence="2">APO3</strain>
    </source>
</reference>
<sequence length="235" mass="27058">MQSGEPRPEARWPHDTEDSRPVDDDVLKNYRFTNDYRVVNSMTKPKTGDGVFYLPKCFWQFPLHEDSWDMLSFMLNFCVYTPDRVMQGHVDSALYKFFDRVEHFGFKLSSSKTKVYTHEVKWCGRIISGEGVKRDPEPIHYLCAIPYPMNAGDLQQFTVNPLQQCLTKSLEGKGKKIRITSGVHLELLDGEKKAFEAVKSKLRASVELSHPCDDATMCLKEAYSIARACEKLNYL</sequence>
<dbReference type="RefSeq" id="XP_009832228.1">
    <property type="nucleotide sequence ID" value="XM_009833926.1"/>
</dbReference>
<dbReference type="EMBL" id="KI913130">
    <property type="protein sequence ID" value="ETV78647.1"/>
    <property type="molecule type" value="Genomic_DNA"/>
</dbReference>
<dbReference type="GeneID" id="20810134"/>
<evidence type="ECO:0000256" key="1">
    <source>
        <dbReference type="SAM" id="MobiDB-lite"/>
    </source>
</evidence>
<gene>
    <name evidence="2" type="ORF">H257_08138</name>
</gene>
<dbReference type="SUPFAM" id="SSF56672">
    <property type="entry name" value="DNA/RNA polymerases"/>
    <property type="match status" value="1"/>
</dbReference>